<dbReference type="AlphaFoldDB" id="A0A0A2M1V2"/>
<evidence type="ECO:0000313" key="1">
    <source>
        <dbReference type="EMBL" id="KGO86607.1"/>
    </source>
</evidence>
<comment type="caution">
    <text evidence="1">The sequence shown here is derived from an EMBL/GenBank/DDBJ whole genome shotgun (WGS) entry which is preliminary data.</text>
</comment>
<dbReference type="EMBL" id="JRLX01000009">
    <property type="protein sequence ID" value="KGO86607.1"/>
    <property type="molecule type" value="Genomic_DNA"/>
</dbReference>
<dbReference type="eggNOG" id="COG1475">
    <property type="taxonomic scope" value="Bacteria"/>
</dbReference>
<evidence type="ECO:0000313" key="2">
    <source>
        <dbReference type="Proteomes" id="UP000030152"/>
    </source>
</evidence>
<name>A0A0A2M1V2_9FLAO</name>
<protein>
    <submittedName>
        <fullName evidence="1">Uncharacterized protein</fullName>
    </submittedName>
</protein>
<sequence length="391" mass="45796">MIVNRHTGGSAVEKWDKTKQDRFLHNRFIAGESVDYMASKFPIPKGEIKSSLKRYNVYSELCKLELDDDIKKAILDETTFSMTNIERAYQYKDGINFMGFEFDENDFTLIKKLPKDEFEKRLEKIATDAVKGVINSRKLNDEDDKKRYFDKLKSSKEFNSDIIPDKKYNDEYPVEDIVEEKENEPNKPIKTPRTRKSVTKLMQQNTYLDTGVARIDEIFYELKSLNLKSNPNSAAVLFRSYLDMLTYQFLKKSKGLEAIKLENIERLRVENDKKFNKIKLELDKLKIIFAEIEDSNLRKAFGINDSLDRNKEIPSLKFMLSHIVASTTLITDDKLHQALKGYVRNDIKVLGHNDFNLLVHNEYYTADAEELQKVWNQVFPLLEYFVIQIKS</sequence>
<organism evidence="1 2">
    <name type="scientific">Flavobacterium rivuli WB 3.3-2 = DSM 21788</name>
    <dbReference type="NCBI Taxonomy" id="1121895"/>
    <lineage>
        <taxon>Bacteria</taxon>
        <taxon>Pseudomonadati</taxon>
        <taxon>Bacteroidota</taxon>
        <taxon>Flavobacteriia</taxon>
        <taxon>Flavobacteriales</taxon>
        <taxon>Flavobacteriaceae</taxon>
        <taxon>Flavobacterium</taxon>
    </lineage>
</organism>
<dbReference type="RefSeq" id="WP_020214170.1">
    <property type="nucleotide sequence ID" value="NZ_JRLX01000009.1"/>
</dbReference>
<proteinExistence type="predicted"/>
<dbReference type="OrthoDB" id="9769293at2"/>
<reference evidence="1 2" key="1">
    <citation type="submission" date="2013-09" db="EMBL/GenBank/DDBJ databases">
        <authorList>
            <person name="Zeng Z."/>
            <person name="Chen C."/>
        </authorList>
    </citation>
    <scope>NUCLEOTIDE SEQUENCE [LARGE SCALE GENOMIC DNA]</scope>
    <source>
        <strain evidence="1 2">WB 3.3-2</strain>
    </source>
</reference>
<gene>
    <name evidence="1" type="ORF">Q765_10305</name>
</gene>
<accession>A0A0A2M1V2</accession>
<dbReference type="Proteomes" id="UP000030152">
    <property type="component" value="Unassembled WGS sequence"/>
</dbReference>
<dbReference type="STRING" id="1121895.GCA_000378485_03006"/>
<keyword evidence="2" id="KW-1185">Reference proteome</keyword>